<dbReference type="PANTHER" id="PTHR43140">
    <property type="entry name" value="TYPE-1 RESTRICTION ENZYME ECOKI SPECIFICITY PROTEIN"/>
    <property type="match status" value="1"/>
</dbReference>
<name>A0A6I2V1H2_9FIRM</name>
<sequence>MKAIMRDEQEMKYSGVEYLGFIPNDWKVASAKYFVKISNGSDPKSEGDIPVYGSGKKSFRTCGEYKEGPAVLLGRKGTIDIPQYIDGRYWNVDTAFDVKNKSGYSLRYYYYLSTCFDYKRYSTQTALPSMTQSNYTDMRITLPIYFEQQHISNYLDDRCSKIDAIIAEAKASIEEYKELKQAVIYEAVTKGLDKTVEMKHYNDWFDKCPSNWEYKQIRYLYELRDERNFKPLSEVNLISLYTDQGVIQHADIEKTSGNKAITADGYKKVYPEDIVVNIILCWMGAMGRSEYQGVTSPAYDVYKPIGGSKVCSRYYHYLFRTDRFSKKCYTVGRGIMMMRWRTYSSQFRAIKVPVPPYNEQIEIANYLDKRISHMEELINAKQSLIEDLEAYKKSLIYEVVTGKRKVVA</sequence>
<dbReference type="GO" id="GO:0009307">
    <property type="term" value="P:DNA restriction-modification system"/>
    <property type="evidence" value="ECO:0007669"/>
    <property type="project" value="UniProtKB-KW"/>
</dbReference>
<dbReference type="EMBL" id="VUNL01000016">
    <property type="protein sequence ID" value="MSV25801.1"/>
    <property type="molecule type" value="Genomic_DNA"/>
</dbReference>
<dbReference type="PANTHER" id="PTHR43140:SF1">
    <property type="entry name" value="TYPE I RESTRICTION ENZYME ECOKI SPECIFICITY SUBUNIT"/>
    <property type="match status" value="1"/>
</dbReference>
<proteinExistence type="inferred from homology"/>
<dbReference type="InterPro" id="IPR044946">
    <property type="entry name" value="Restrct_endonuc_typeI_TRD_sf"/>
</dbReference>
<organism evidence="6 7">
    <name type="scientific">Selenomonas montiformis</name>
    <dbReference type="NCBI Taxonomy" id="2652285"/>
    <lineage>
        <taxon>Bacteria</taxon>
        <taxon>Bacillati</taxon>
        <taxon>Bacillota</taxon>
        <taxon>Negativicutes</taxon>
        <taxon>Selenomonadales</taxon>
        <taxon>Selenomonadaceae</taxon>
        <taxon>Selenomonas</taxon>
    </lineage>
</organism>
<evidence type="ECO:0000256" key="4">
    <source>
        <dbReference type="ARBA" id="ARBA00038652"/>
    </source>
</evidence>
<dbReference type="RefSeq" id="WP_154621569.1">
    <property type="nucleotide sequence ID" value="NZ_VUNL01000016.1"/>
</dbReference>
<evidence type="ECO:0000259" key="5">
    <source>
        <dbReference type="Pfam" id="PF01420"/>
    </source>
</evidence>
<reference evidence="6 7" key="1">
    <citation type="submission" date="2019-08" db="EMBL/GenBank/DDBJ databases">
        <title>In-depth cultivation of the pig gut microbiome towards novel bacterial diversity and tailored functional studies.</title>
        <authorList>
            <person name="Wylensek D."/>
            <person name="Hitch T.C.A."/>
            <person name="Clavel T."/>
        </authorList>
    </citation>
    <scope>NUCLEOTIDE SEQUENCE [LARGE SCALE GENOMIC DNA]</scope>
    <source>
        <strain evidence="7">WCA-380-WT-3B3</strain>
    </source>
</reference>
<keyword evidence="3" id="KW-0238">DNA-binding</keyword>
<comment type="similarity">
    <text evidence="1">Belongs to the type-I restriction system S methylase family.</text>
</comment>
<dbReference type="GO" id="GO:0003677">
    <property type="term" value="F:DNA binding"/>
    <property type="evidence" value="ECO:0007669"/>
    <property type="project" value="UniProtKB-KW"/>
</dbReference>
<evidence type="ECO:0000313" key="6">
    <source>
        <dbReference type="EMBL" id="MSV25801.1"/>
    </source>
</evidence>
<evidence type="ECO:0000256" key="1">
    <source>
        <dbReference type="ARBA" id="ARBA00010923"/>
    </source>
</evidence>
<gene>
    <name evidence="6" type="ORF">FYJ78_11640</name>
</gene>
<comment type="caution">
    <text evidence="6">The sequence shown here is derived from an EMBL/GenBank/DDBJ whole genome shotgun (WGS) entry which is preliminary data.</text>
</comment>
<protein>
    <recommendedName>
        <fullName evidence="5">Type I restriction modification DNA specificity domain-containing protein</fullName>
    </recommendedName>
</protein>
<accession>A0A6I2V1H2</accession>
<dbReference type="AlphaFoldDB" id="A0A6I2V1H2"/>
<feature type="domain" description="Type I restriction modification DNA specificity" evidence="5">
    <location>
        <begin position="24"/>
        <end position="174"/>
    </location>
</feature>
<evidence type="ECO:0000313" key="7">
    <source>
        <dbReference type="Proteomes" id="UP000430222"/>
    </source>
</evidence>
<keyword evidence="7" id="KW-1185">Reference proteome</keyword>
<dbReference type="InterPro" id="IPR051212">
    <property type="entry name" value="Type-I_RE_S_subunit"/>
</dbReference>
<feature type="domain" description="Type I restriction modification DNA specificity" evidence="5">
    <location>
        <begin position="209"/>
        <end position="386"/>
    </location>
</feature>
<dbReference type="Pfam" id="PF01420">
    <property type="entry name" value="Methylase_S"/>
    <property type="match status" value="2"/>
</dbReference>
<dbReference type="Gene3D" id="1.10.287.1120">
    <property type="entry name" value="Bipartite methylase S protein"/>
    <property type="match status" value="1"/>
</dbReference>
<evidence type="ECO:0000256" key="3">
    <source>
        <dbReference type="ARBA" id="ARBA00023125"/>
    </source>
</evidence>
<keyword evidence="2" id="KW-0680">Restriction system</keyword>
<comment type="subunit">
    <text evidence="4">The methyltransferase is composed of M and S polypeptides.</text>
</comment>
<dbReference type="SUPFAM" id="SSF116734">
    <property type="entry name" value="DNA methylase specificity domain"/>
    <property type="match status" value="2"/>
</dbReference>
<dbReference type="Proteomes" id="UP000430222">
    <property type="component" value="Unassembled WGS sequence"/>
</dbReference>
<dbReference type="InterPro" id="IPR000055">
    <property type="entry name" value="Restrct_endonuc_typeI_TRD"/>
</dbReference>
<evidence type="ECO:0000256" key="2">
    <source>
        <dbReference type="ARBA" id="ARBA00022747"/>
    </source>
</evidence>
<dbReference type="Gene3D" id="3.90.220.20">
    <property type="entry name" value="DNA methylase specificity domains"/>
    <property type="match status" value="2"/>
</dbReference>